<dbReference type="GO" id="GO:0019901">
    <property type="term" value="F:protein kinase binding"/>
    <property type="evidence" value="ECO:0007669"/>
    <property type="project" value="InterPro"/>
</dbReference>
<evidence type="ECO:0000313" key="2">
    <source>
        <dbReference type="EMBL" id="KAJ0401256.1"/>
    </source>
</evidence>
<dbReference type="SUPFAM" id="SSF47954">
    <property type="entry name" value="Cyclin-like"/>
    <property type="match status" value="1"/>
</dbReference>
<protein>
    <recommendedName>
        <fullName evidence="4">Cyclin-like protein</fullName>
    </recommendedName>
</protein>
<feature type="region of interest" description="Disordered" evidence="1">
    <location>
        <begin position="326"/>
        <end position="347"/>
    </location>
</feature>
<keyword evidence="3" id="KW-1185">Reference proteome</keyword>
<organism evidence="2 3">
    <name type="scientific">Pythium insidiosum</name>
    <name type="common">Pythiosis disease agent</name>
    <dbReference type="NCBI Taxonomy" id="114742"/>
    <lineage>
        <taxon>Eukaryota</taxon>
        <taxon>Sar</taxon>
        <taxon>Stramenopiles</taxon>
        <taxon>Oomycota</taxon>
        <taxon>Peronosporomycetes</taxon>
        <taxon>Pythiales</taxon>
        <taxon>Pythiaceae</taxon>
        <taxon>Pythium</taxon>
    </lineage>
</organism>
<dbReference type="InterPro" id="IPR013922">
    <property type="entry name" value="Cyclin_PHO80-like"/>
</dbReference>
<reference evidence="2" key="1">
    <citation type="submission" date="2021-12" db="EMBL/GenBank/DDBJ databases">
        <title>Prjna785345.</title>
        <authorList>
            <person name="Rujirawat T."/>
            <person name="Krajaejun T."/>
        </authorList>
    </citation>
    <scope>NUCLEOTIDE SEQUENCE</scope>
    <source>
        <strain evidence="2">Pi057C3</strain>
    </source>
</reference>
<accession>A0AAD5Q6J4</accession>
<sequence>MTMESKESEERGRAIVQTLAAVVEGMVLQSESVPMSYYPRTKFEAFRAPGISIRDYLLRIHKYASCSPECFVLALVYMDRLHQLQNFVLTELNVHRVVITSVVLAAKFFDDHYFNNAYYAKVGGVPCPEMNELEVEYLLLINFSLHVCTDTYARYYNELANHHIFTSVRSASLPVRAHHEQQLHHYVTMDPDREGQLMYVTDVVTVQRPGEYDYDDGYSANERAQTEATGEPAYYHPSSAITPQNHHPPVPAYHHDSSHVAAYNHHPPPHPYPTVYPYDRSYVDSRVDYSSQSAAAASGGFYKHGAGSAGTTVPQGGSTVNGIVYGSNTSRTSGQKRRQSVALGVNA</sequence>
<dbReference type="InterPro" id="IPR036915">
    <property type="entry name" value="Cyclin-like_sf"/>
</dbReference>
<dbReference type="PANTHER" id="PTHR15615">
    <property type="match status" value="1"/>
</dbReference>
<comment type="caution">
    <text evidence="2">The sequence shown here is derived from an EMBL/GenBank/DDBJ whole genome shotgun (WGS) entry which is preliminary data.</text>
</comment>
<dbReference type="PANTHER" id="PTHR15615:SF108">
    <property type="entry name" value="PROTEIN CNPPD1"/>
    <property type="match status" value="1"/>
</dbReference>
<evidence type="ECO:0000313" key="3">
    <source>
        <dbReference type="Proteomes" id="UP001209570"/>
    </source>
</evidence>
<dbReference type="EMBL" id="JAKCXM010000133">
    <property type="protein sequence ID" value="KAJ0401256.1"/>
    <property type="molecule type" value="Genomic_DNA"/>
</dbReference>
<proteinExistence type="predicted"/>
<dbReference type="Proteomes" id="UP001209570">
    <property type="component" value="Unassembled WGS sequence"/>
</dbReference>
<evidence type="ECO:0000256" key="1">
    <source>
        <dbReference type="SAM" id="MobiDB-lite"/>
    </source>
</evidence>
<name>A0AAD5Q6J4_PYTIN</name>
<dbReference type="AlphaFoldDB" id="A0AAD5Q6J4"/>
<dbReference type="Pfam" id="PF08613">
    <property type="entry name" value="Cyclin"/>
    <property type="match status" value="1"/>
</dbReference>
<dbReference type="Gene3D" id="1.10.472.10">
    <property type="entry name" value="Cyclin-like"/>
    <property type="match status" value="1"/>
</dbReference>
<gene>
    <name evidence="2" type="ORF">P43SY_010980</name>
</gene>
<evidence type="ECO:0008006" key="4">
    <source>
        <dbReference type="Google" id="ProtNLM"/>
    </source>
</evidence>
<dbReference type="CDD" id="cd20558">
    <property type="entry name" value="CYCLIN_ScPCL7-like"/>
    <property type="match status" value="1"/>
</dbReference>